<gene>
    <name evidence="2" type="ORF">BDU57DRAFT_469409</name>
</gene>
<dbReference type="InterPro" id="IPR011009">
    <property type="entry name" value="Kinase-like_dom_sf"/>
</dbReference>
<dbReference type="PANTHER" id="PTHR21310:SF48">
    <property type="entry name" value="AMINOGLYCOSIDE PHOSPHOTRANSFERASE DOMAIN-CONTAINING PROTEIN"/>
    <property type="match status" value="1"/>
</dbReference>
<name>A0A6A5QWT0_AMPQU</name>
<proteinExistence type="predicted"/>
<dbReference type="InterPro" id="IPR051678">
    <property type="entry name" value="AGP_Transferase"/>
</dbReference>
<protein>
    <recommendedName>
        <fullName evidence="1">Aminoglycoside phosphotransferase domain-containing protein</fullName>
    </recommendedName>
</protein>
<dbReference type="EMBL" id="ML979133">
    <property type="protein sequence ID" value="KAF1919398.1"/>
    <property type="molecule type" value="Genomic_DNA"/>
</dbReference>
<dbReference type="SUPFAM" id="SSF56112">
    <property type="entry name" value="Protein kinase-like (PK-like)"/>
    <property type="match status" value="1"/>
</dbReference>
<keyword evidence="3" id="KW-1185">Reference proteome</keyword>
<organism evidence="2 3">
    <name type="scientific">Ampelomyces quisqualis</name>
    <name type="common">Powdery mildew agent</name>
    <dbReference type="NCBI Taxonomy" id="50730"/>
    <lineage>
        <taxon>Eukaryota</taxon>
        <taxon>Fungi</taxon>
        <taxon>Dikarya</taxon>
        <taxon>Ascomycota</taxon>
        <taxon>Pezizomycotina</taxon>
        <taxon>Dothideomycetes</taxon>
        <taxon>Pleosporomycetidae</taxon>
        <taxon>Pleosporales</taxon>
        <taxon>Pleosporineae</taxon>
        <taxon>Phaeosphaeriaceae</taxon>
        <taxon>Ampelomyces</taxon>
    </lineage>
</organism>
<sequence length="353" mass="40494">MYSKKAIFQEHFNVSTMDEAFLIYFESLSAMGKDSSYSAYTKLQIPFEAPCHPPLPSWDEVEQGFVEYLKPNPMAGKAFRVGAFMVKFGNDSTIFQEAESLLFLQANSQVRVPKVYAAFTRPILEWTRHFLIMDYIEGETLSGEKWLSLSDTSRSIILSKLCEQFRLLRSIPSEGYYGCVNRHGWQPWFSFLCKMQPGPSGPFDTYEEFVAALTSSAHLIRAMAINTDDFHPEEVALLSRMGSELLRCNGRQPVFTHMDPSVGNTIIRLIPGPEGEEDWEVTLIDWAESGWLPAWMQSWCLREKLTMETTMHDPNGKESDQYVEYVTKNLEGDYTKQLQLFDELRKGILYGLL</sequence>
<evidence type="ECO:0000259" key="1">
    <source>
        <dbReference type="Pfam" id="PF01636"/>
    </source>
</evidence>
<feature type="domain" description="Aminoglycoside phosphotransferase" evidence="1">
    <location>
        <begin position="84"/>
        <end position="296"/>
    </location>
</feature>
<evidence type="ECO:0000313" key="3">
    <source>
        <dbReference type="Proteomes" id="UP000800096"/>
    </source>
</evidence>
<dbReference type="OrthoDB" id="4177236at2759"/>
<dbReference type="Pfam" id="PF01636">
    <property type="entry name" value="APH"/>
    <property type="match status" value="1"/>
</dbReference>
<dbReference type="PANTHER" id="PTHR21310">
    <property type="entry name" value="AMINOGLYCOSIDE PHOSPHOTRANSFERASE-RELATED-RELATED"/>
    <property type="match status" value="1"/>
</dbReference>
<accession>A0A6A5QWT0</accession>
<dbReference type="AlphaFoldDB" id="A0A6A5QWT0"/>
<dbReference type="InterPro" id="IPR002575">
    <property type="entry name" value="Aminoglycoside_PTrfase"/>
</dbReference>
<reference evidence="2" key="1">
    <citation type="journal article" date="2020" name="Stud. Mycol.">
        <title>101 Dothideomycetes genomes: a test case for predicting lifestyles and emergence of pathogens.</title>
        <authorList>
            <person name="Haridas S."/>
            <person name="Albert R."/>
            <person name="Binder M."/>
            <person name="Bloem J."/>
            <person name="Labutti K."/>
            <person name="Salamov A."/>
            <person name="Andreopoulos B."/>
            <person name="Baker S."/>
            <person name="Barry K."/>
            <person name="Bills G."/>
            <person name="Bluhm B."/>
            <person name="Cannon C."/>
            <person name="Castanera R."/>
            <person name="Culley D."/>
            <person name="Daum C."/>
            <person name="Ezra D."/>
            <person name="Gonzalez J."/>
            <person name="Henrissat B."/>
            <person name="Kuo A."/>
            <person name="Liang C."/>
            <person name="Lipzen A."/>
            <person name="Lutzoni F."/>
            <person name="Magnuson J."/>
            <person name="Mondo S."/>
            <person name="Nolan M."/>
            <person name="Ohm R."/>
            <person name="Pangilinan J."/>
            <person name="Park H.-J."/>
            <person name="Ramirez L."/>
            <person name="Alfaro M."/>
            <person name="Sun H."/>
            <person name="Tritt A."/>
            <person name="Yoshinaga Y."/>
            <person name="Zwiers L.-H."/>
            <person name="Turgeon B."/>
            <person name="Goodwin S."/>
            <person name="Spatafora J."/>
            <person name="Crous P."/>
            <person name="Grigoriev I."/>
        </authorList>
    </citation>
    <scope>NUCLEOTIDE SEQUENCE</scope>
    <source>
        <strain evidence="2">HMLAC05119</strain>
    </source>
</reference>
<dbReference type="Proteomes" id="UP000800096">
    <property type="component" value="Unassembled WGS sequence"/>
</dbReference>
<evidence type="ECO:0000313" key="2">
    <source>
        <dbReference type="EMBL" id="KAF1919398.1"/>
    </source>
</evidence>